<evidence type="ECO:0000256" key="1">
    <source>
        <dbReference type="SAM" id="MobiDB-lite"/>
    </source>
</evidence>
<keyword evidence="3" id="KW-1185">Reference proteome</keyword>
<gene>
    <name evidence="2" type="ORF">PGT21_011174</name>
</gene>
<protein>
    <submittedName>
        <fullName evidence="2">Uncharacterized protein</fullName>
    </submittedName>
</protein>
<dbReference type="PANTHER" id="PTHR33266:SF1">
    <property type="entry name" value="F-BOX DOMAIN-CONTAINING PROTEIN"/>
    <property type="match status" value="1"/>
</dbReference>
<feature type="compositionally biased region" description="Polar residues" evidence="1">
    <location>
        <begin position="10"/>
        <end position="19"/>
    </location>
</feature>
<dbReference type="EMBL" id="VSWC01000118">
    <property type="protein sequence ID" value="KAA1083911.1"/>
    <property type="molecule type" value="Genomic_DNA"/>
</dbReference>
<dbReference type="OrthoDB" id="2517429at2759"/>
<organism evidence="2 3">
    <name type="scientific">Puccinia graminis f. sp. tritici</name>
    <dbReference type="NCBI Taxonomy" id="56615"/>
    <lineage>
        <taxon>Eukaryota</taxon>
        <taxon>Fungi</taxon>
        <taxon>Dikarya</taxon>
        <taxon>Basidiomycota</taxon>
        <taxon>Pucciniomycotina</taxon>
        <taxon>Pucciniomycetes</taxon>
        <taxon>Pucciniales</taxon>
        <taxon>Pucciniaceae</taxon>
        <taxon>Puccinia</taxon>
    </lineage>
</organism>
<reference evidence="2 3" key="1">
    <citation type="submission" date="2019-05" db="EMBL/GenBank/DDBJ databases">
        <title>Emergence of the Ug99 lineage of the wheat stem rust pathogen through somatic hybridization.</title>
        <authorList>
            <person name="Li F."/>
            <person name="Upadhyaya N.M."/>
            <person name="Sperschneider J."/>
            <person name="Matny O."/>
            <person name="Nguyen-Phuc H."/>
            <person name="Mago R."/>
            <person name="Raley C."/>
            <person name="Miller M.E."/>
            <person name="Silverstein K.A.T."/>
            <person name="Henningsen E."/>
            <person name="Hirsch C.D."/>
            <person name="Visser B."/>
            <person name="Pretorius Z.A."/>
            <person name="Steffenson B.J."/>
            <person name="Schwessinger B."/>
            <person name="Dodds P.N."/>
            <person name="Figueroa M."/>
        </authorList>
    </citation>
    <scope>NUCLEOTIDE SEQUENCE [LARGE SCALE GENOMIC DNA]</scope>
    <source>
        <strain evidence="2">21-0</strain>
    </source>
</reference>
<name>A0A5B0N3V7_PUCGR</name>
<comment type="caution">
    <text evidence="2">The sequence shown here is derived from an EMBL/GenBank/DDBJ whole genome shotgun (WGS) entry which is preliminary data.</text>
</comment>
<dbReference type="PANTHER" id="PTHR33266">
    <property type="entry name" value="CHROMOSOME 15, WHOLE GENOME SHOTGUN SEQUENCE"/>
    <property type="match status" value="1"/>
</dbReference>
<dbReference type="Proteomes" id="UP000324748">
    <property type="component" value="Unassembled WGS sequence"/>
</dbReference>
<dbReference type="AlphaFoldDB" id="A0A5B0N3V7"/>
<proteinExistence type="predicted"/>
<feature type="region of interest" description="Disordered" evidence="1">
    <location>
        <begin position="1"/>
        <end position="34"/>
    </location>
</feature>
<accession>A0A5B0N3V7</accession>
<evidence type="ECO:0000313" key="3">
    <source>
        <dbReference type="Proteomes" id="UP000324748"/>
    </source>
</evidence>
<evidence type="ECO:0000313" key="2">
    <source>
        <dbReference type="EMBL" id="KAA1083911.1"/>
    </source>
</evidence>
<sequence>MKHKKVHRTAISTESPQSQAHERTYSNLEDEPEGNRINDLLSRFKNLHAALTDPEIDDSFTSFLEDAKEHLDDALKIIILRKYPQFHDQPGKTRAALLRALEAKSDQEGCAIFAEAVRQVSDQVIKEGYDSSFLRRDIIFSSALRTFDEYSKQWKTITYLAPYVTLIGHSMAGKTRLLMEMSQHICVIFICLGPSDSNGYPPRSALADYMLAPNLINSDTHYTIPVAAIFRAVVKFFNRQDGRMNKEERLKEWNDYIEVAS</sequence>